<dbReference type="Pfam" id="PF26340">
    <property type="entry name" value="DNA-SBD_ScoMcrA"/>
    <property type="match status" value="1"/>
</dbReference>
<dbReference type="KEGG" id="kra:Krad_0842"/>
<evidence type="ECO:0000313" key="3">
    <source>
        <dbReference type="Proteomes" id="UP000001116"/>
    </source>
</evidence>
<accession>A6W691</accession>
<dbReference type="eggNOG" id="COG3440">
    <property type="taxonomic scope" value="Bacteria"/>
</dbReference>
<proteinExistence type="predicted"/>
<evidence type="ECO:0000259" key="1">
    <source>
        <dbReference type="Pfam" id="PF26340"/>
    </source>
</evidence>
<dbReference type="AlphaFoldDB" id="A6W691"/>
<keyword evidence="3" id="KW-1185">Reference proteome</keyword>
<dbReference type="EMBL" id="CP000750">
    <property type="protein sequence ID" value="ABS02330.1"/>
    <property type="molecule type" value="Genomic_DNA"/>
</dbReference>
<dbReference type="InterPro" id="IPR058813">
    <property type="entry name" value="DNA-SBD_ScoMcrA"/>
</dbReference>
<reference evidence="3" key="1">
    <citation type="journal article" date="2008" name="PLoS ONE">
        <title>Survival in nuclear waste, extreme resistance, and potential applications gleaned from the genome sequence of Kineococcus radiotolerans SRS30216.</title>
        <authorList>
            <person name="Bagwell C.E."/>
            <person name="Bhat S."/>
            <person name="Hawkins G.M."/>
            <person name="Smith B.W."/>
            <person name="Biswas T."/>
            <person name="Hoover T.R."/>
            <person name="Saunders E."/>
            <person name="Han C.S."/>
            <person name="Tsodikov O.V."/>
            <person name="Shimkets L.J."/>
        </authorList>
    </citation>
    <scope>NUCLEOTIDE SEQUENCE [LARGE SCALE GENOMIC DNA]</scope>
    <source>
        <strain evidence="3">ATCC BAA-149 / DSM 14245 / SRS30216</strain>
    </source>
</reference>
<dbReference type="Proteomes" id="UP000001116">
    <property type="component" value="Chromosome"/>
</dbReference>
<sequence length="268" mass="29455">MAFSYKRIMAAEHSKQARLLSELRDLRVDRQTGVAAVYQQVVLLRAISRAVKALPRLESYSAAAPELQSLLRPFAVASTQPDPALPWAALRATSWWELQGQPLPPGRPRDAVKKGDLRGGLHPDVYDLMRDDPSFRTSAIDVLCRTMREPPALKHFLQRLQLSGADESRDMAPVPADGAYVVEDVYDRSELHATAKRAGLPPGNATEGITTVGRELCVFWNPFKTAVVGPSCGAGAPVSTPPPQDADSMRRHERLLLVFMVREVSPSV</sequence>
<protein>
    <recommendedName>
        <fullName evidence="1">ScoMcrA-like DNA sulfur-binding domain-containing protein</fullName>
    </recommendedName>
</protein>
<organism evidence="2 3">
    <name type="scientific">Kineococcus radiotolerans (strain ATCC BAA-149 / DSM 14245 / SRS30216)</name>
    <dbReference type="NCBI Taxonomy" id="266940"/>
    <lineage>
        <taxon>Bacteria</taxon>
        <taxon>Bacillati</taxon>
        <taxon>Actinomycetota</taxon>
        <taxon>Actinomycetes</taxon>
        <taxon>Kineosporiales</taxon>
        <taxon>Kineosporiaceae</taxon>
        <taxon>Kineococcus</taxon>
    </lineage>
</organism>
<dbReference type="HOGENOM" id="CLU_1037385_0_0_11"/>
<gene>
    <name evidence="2" type="ordered locus">Krad_0842</name>
</gene>
<name>A6W691_KINRD</name>
<evidence type="ECO:0000313" key="2">
    <source>
        <dbReference type="EMBL" id="ABS02330.1"/>
    </source>
</evidence>
<feature type="domain" description="ScoMcrA-like DNA sulfur-binding" evidence="1">
    <location>
        <begin position="17"/>
        <end position="163"/>
    </location>
</feature>
<dbReference type="STRING" id="266940.Krad_0842"/>
<dbReference type="OrthoDB" id="9802640at2"/>
<dbReference type="RefSeq" id="WP_012084822.1">
    <property type="nucleotide sequence ID" value="NC_009664.2"/>
</dbReference>